<dbReference type="Gene3D" id="3.60.21.10">
    <property type="match status" value="1"/>
</dbReference>
<organism evidence="2 3">
    <name type="scientific">Deinococcus psychrotolerans</name>
    <dbReference type="NCBI Taxonomy" id="2489213"/>
    <lineage>
        <taxon>Bacteria</taxon>
        <taxon>Thermotogati</taxon>
        <taxon>Deinococcota</taxon>
        <taxon>Deinococci</taxon>
        <taxon>Deinococcales</taxon>
        <taxon>Deinococcaceae</taxon>
        <taxon>Deinococcus</taxon>
    </lineage>
</organism>
<feature type="domain" description="Calcineurin-like phosphoesterase" evidence="1">
    <location>
        <begin position="4"/>
        <end position="191"/>
    </location>
</feature>
<name>A0A3G8YFZ3_9DEIO</name>
<dbReference type="OrthoDB" id="58425at2"/>
<gene>
    <name evidence="2" type="ORF">EHF33_09100</name>
</gene>
<dbReference type="KEGG" id="dph:EHF33_09100"/>
<protein>
    <submittedName>
        <fullName evidence="2">Metallophosphoesterase</fullName>
    </submittedName>
</protein>
<dbReference type="Pfam" id="PF00149">
    <property type="entry name" value="Metallophos"/>
    <property type="match status" value="1"/>
</dbReference>
<proteinExistence type="predicted"/>
<evidence type="ECO:0000313" key="3">
    <source>
        <dbReference type="Proteomes" id="UP000276417"/>
    </source>
</evidence>
<sequence>MLRKFIAIGDVHGDYDLLWAALRAASCVDAAGLPTPPVQQGLYQVVLIGDLVHPKTLADYSRLTGLAEFNPRDEDHLFAAARVQVRELERVRMFQEAAPRSVHCVLGNHDDGVLHHRYLLQTAGGLTHNEFDPERGGVRLPDHLRHWFSGFVRELRVGRVQFAHVGPLPAFAYYDDLFYTDKAPKHWWHDTPEYVMMADLAYGVYGHTQMPDGIYLDEAARFAMIDALGNREYLELMTDSSQHDPVISVRAVPF</sequence>
<reference evidence="2 3" key="1">
    <citation type="submission" date="2018-11" db="EMBL/GenBank/DDBJ databases">
        <title>Deinococcus shelandsis sp. nov., isolated from South Shetland Islands soil of Antarctica.</title>
        <authorList>
            <person name="Tian J."/>
        </authorList>
    </citation>
    <scope>NUCLEOTIDE SEQUENCE [LARGE SCALE GENOMIC DNA]</scope>
    <source>
        <strain evidence="2 3">S14-83T</strain>
    </source>
</reference>
<dbReference type="GO" id="GO:0016787">
    <property type="term" value="F:hydrolase activity"/>
    <property type="evidence" value="ECO:0007669"/>
    <property type="project" value="InterPro"/>
</dbReference>
<evidence type="ECO:0000259" key="1">
    <source>
        <dbReference type="Pfam" id="PF00149"/>
    </source>
</evidence>
<keyword evidence="3" id="KW-1185">Reference proteome</keyword>
<evidence type="ECO:0000313" key="2">
    <source>
        <dbReference type="EMBL" id="AZI43883.1"/>
    </source>
</evidence>
<dbReference type="Proteomes" id="UP000276417">
    <property type="component" value="Chromosome 1"/>
</dbReference>
<dbReference type="SUPFAM" id="SSF56300">
    <property type="entry name" value="Metallo-dependent phosphatases"/>
    <property type="match status" value="1"/>
</dbReference>
<dbReference type="InterPro" id="IPR004843">
    <property type="entry name" value="Calcineurin-like_PHP"/>
</dbReference>
<accession>A0A3G8YFZ3</accession>
<dbReference type="AlphaFoldDB" id="A0A3G8YFZ3"/>
<dbReference type="InterPro" id="IPR029052">
    <property type="entry name" value="Metallo-depent_PP-like"/>
</dbReference>
<dbReference type="EMBL" id="CP034183">
    <property type="protein sequence ID" value="AZI43883.1"/>
    <property type="molecule type" value="Genomic_DNA"/>
</dbReference>